<sequence>MAYEPPENECWVRVPAVVNSNQSHLRDLRVANLSPEVFPSNQSGLLDHGGVNSGTQRPFNAACDR</sequence>
<proteinExistence type="predicted"/>
<evidence type="ECO:0000256" key="1">
    <source>
        <dbReference type="SAM" id="MobiDB-lite"/>
    </source>
</evidence>
<keyword evidence="3" id="KW-1185">Reference proteome</keyword>
<dbReference type="EMBL" id="AYKW01000023">
    <property type="protein sequence ID" value="PIL29113.1"/>
    <property type="molecule type" value="Genomic_DNA"/>
</dbReference>
<dbReference type="AlphaFoldDB" id="A0A2G8S5S2"/>
<accession>A0A2G8S5S2</accession>
<name>A0A2G8S5S2_9APHY</name>
<gene>
    <name evidence="2" type="ORF">GSI_09161</name>
</gene>
<comment type="caution">
    <text evidence="2">The sequence shown here is derived from an EMBL/GenBank/DDBJ whole genome shotgun (WGS) entry which is preliminary data.</text>
</comment>
<dbReference type="Proteomes" id="UP000230002">
    <property type="component" value="Unassembled WGS sequence"/>
</dbReference>
<reference evidence="2 3" key="1">
    <citation type="journal article" date="2015" name="Sci. Rep.">
        <title>Chromosome-level genome map provides insights into diverse defense mechanisms in the medicinal fungus Ganoderma sinense.</title>
        <authorList>
            <person name="Zhu Y."/>
            <person name="Xu J."/>
            <person name="Sun C."/>
            <person name="Zhou S."/>
            <person name="Xu H."/>
            <person name="Nelson D.R."/>
            <person name="Qian J."/>
            <person name="Song J."/>
            <person name="Luo H."/>
            <person name="Xiang L."/>
            <person name="Li Y."/>
            <person name="Xu Z."/>
            <person name="Ji A."/>
            <person name="Wang L."/>
            <person name="Lu S."/>
            <person name="Hayward A."/>
            <person name="Sun W."/>
            <person name="Li X."/>
            <person name="Schwartz D.C."/>
            <person name="Wang Y."/>
            <person name="Chen S."/>
        </authorList>
    </citation>
    <scope>NUCLEOTIDE SEQUENCE [LARGE SCALE GENOMIC DNA]</scope>
    <source>
        <strain evidence="2 3">ZZ0214-1</strain>
    </source>
</reference>
<organism evidence="2 3">
    <name type="scientific">Ganoderma sinense ZZ0214-1</name>
    <dbReference type="NCBI Taxonomy" id="1077348"/>
    <lineage>
        <taxon>Eukaryota</taxon>
        <taxon>Fungi</taxon>
        <taxon>Dikarya</taxon>
        <taxon>Basidiomycota</taxon>
        <taxon>Agaricomycotina</taxon>
        <taxon>Agaricomycetes</taxon>
        <taxon>Polyporales</taxon>
        <taxon>Polyporaceae</taxon>
        <taxon>Ganoderma</taxon>
    </lineage>
</organism>
<feature type="region of interest" description="Disordered" evidence="1">
    <location>
        <begin position="42"/>
        <end position="65"/>
    </location>
</feature>
<evidence type="ECO:0000313" key="3">
    <source>
        <dbReference type="Proteomes" id="UP000230002"/>
    </source>
</evidence>
<protein>
    <submittedName>
        <fullName evidence="2">Uncharacterized protein</fullName>
    </submittedName>
</protein>
<evidence type="ECO:0000313" key="2">
    <source>
        <dbReference type="EMBL" id="PIL29113.1"/>
    </source>
</evidence>